<evidence type="ECO:0000313" key="3">
    <source>
        <dbReference type="EMBL" id="GMH01992.1"/>
    </source>
</evidence>
<proteinExistence type="predicted"/>
<dbReference type="AlphaFoldDB" id="A0AAD3XEB0"/>
<dbReference type="PANTHER" id="PTHR13402">
    <property type="entry name" value="RGPR-RELATED"/>
    <property type="match status" value="1"/>
</dbReference>
<gene>
    <name evidence="3" type="ORF">Nepgr_003831</name>
</gene>
<dbReference type="GO" id="GO:0070973">
    <property type="term" value="P:protein localization to endoplasmic reticulum exit site"/>
    <property type="evidence" value="ECO:0007669"/>
    <property type="project" value="TreeGrafter"/>
</dbReference>
<sequence length="232" mass="25460">MVEQPSHADLTTQTNRMEMEKASQHRQLQEPTSGAVVHRQSSAAKICSLQHSTTLHQQKGTATKSPKQGRPSVGRPPHALVTLGFGGKLIIMTDNSNLKNSLHGNKNAENHSIAIVALMEAVKEKVIASSVKTGNCIYFHALYHQSFPNPLVGGTVGNKELQKWIDDSISDCAYPYRRGKVLKLLLSLLRITCQHYQKLQSLGTDTSLRANELPDSAVVNLFASTKGKVDFH</sequence>
<comment type="caution">
    <text evidence="3">The sequence shown here is derived from an EMBL/GenBank/DDBJ whole genome shotgun (WGS) entry which is preliminary data.</text>
</comment>
<dbReference type="EMBL" id="BSYO01000003">
    <property type="protein sequence ID" value="GMH01992.1"/>
    <property type="molecule type" value="Genomic_DNA"/>
</dbReference>
<dbReference type="GO" id="GO:0012507">
    <property type="term" value="C:ER to Golgi transport vesicle membrane"/>
    <property type="evidence" value="ECO:0007669"/>
    <property type="project" value="TreeGrafter"/>
</dbReference>
<organism evidence="3 4">
    <name type="scientific">Nepenthes gracilis</name>
    <name type="common">Slender pitcher plant</name>
    <dbReference type="NCBI Taxonomy" id="150966"/>
    <lineage>
        <taxon>Eukaryota</taxon>
        <taxon>Viridiplantae</taxon>
        <taxon>Streptophyta</taxon>
        <taxon>Embryophyta</taxon>
        <taxon>Tracheophyta</taxon>
        <taxon>Spermatophyta</taxon>
        <taxon>Magnoliopsida</taxon>
        <taxon>eudicotyledons</taxon>
        <taxon>Gunneridae</taxon>
        <taxon>Pentapetalae</taxon>
        <taxon>Caryophyllales</taxon>
        <taxon>Nepenthaceae</taxon>
        <taxon>Nepenthes</taxon>
    </lineage>
</organism>
<dbReference type="InterPro" id="IPR024340">
    <property type="entry name" value="Sec16_CCD"/>
</dbReference>
<feature type="region of interest" description="Disordered" evidence="1">
    <location>
        <begin position="53"/>
        <end position="78"/>
    </location>
</feature>
<protein>
    <recommendedName>
        <fullName evidence="2">Sec16 central conserved domain-containing protein</fullName>
    </recommendedName>
</protein>
<dbReference type="PANTHER" id="PTHR13402:SF6">
    <property type="entry name" value="SECRETORY 16, ISOFORM I"/>
    <property type="match status" value="1"/>
</dbReference>
<feature type="compositionally biased region" description="Polar residues" evidence="1">
    <location>
        <begin position="53"/>
        <end position="66"/>
    </location>
</feature>
<dbReference type="Pfam" id="PF12932">
    <property type="entry name" value="Sec16"/>
    <property type="match status" value="1"/>
</dbReference>
<dbReference type="GO" id="GO:0070971">
    <property type="term" value="C:endoplasmic reticulum exit site"/>
    <property type="evidence" value="ECO:0007669"/>
    <property type="project" value="TreeGrafter"/>
</dbReference>
<evidence type="ECO:0000313" key="4">
    <source>
        <dbReference type="Proteomes" id="UP001279734"/>
    </source>
</evidence>
<feature type="domain" description="Sec16 central conserved" evidence="2">
    <location>
        <begin position="78"/>
        <end position="196"/>
    </location>
</feature>
<keyword evidence="4" id="KW-1185">Reference proteome</keyword>
<evidence type="ECO:0000259" key="2">
    <source>
        <dbReference type="Pfam" id="PF12932"/>
    </source>
</evidence>
<reference evidence="3" key="1">
    <citation type="submission" date="2023-05" db="EMBL/GenBank/DDBJ databases">
        <title>Nepenthes gracilis genome sequencing.</title>
        <authorList>
            <person name="Fukushima K."/>
        </authorList>
    </citation>
    <scope>NUCLEOTIDE SEQUENCE</scope>
    <source>
        <strain evidence="3">SING2019-196</strain>
    </source>
</reference>
<dbReference type="Proteomes" id="UP001279734">
    <property type="component" value="Unassembled WGS sequence"/>
</dbReference>
<feature type="region of interest" description="Disordered" evidence="1">
    <location>
        <begin position="1"/>
        <end position="41"/>
    </location>
</feature>
<dbReference type="GO" id="GO:0007030">
    <property type="term" value="P:Golgi organization"/>
    <property type="evidence" value="ECO:0007669"/>
    <property type="project" value="TreeGrafter"/>
</dbReference>
<accession>A0AAD3XEB0</accession>
<name>A0AAD3XEB0_NEPGR</name>
<evidence type="ECO:0000256" key="1">
    <source>
        <dbReference type="SAM" id="MobiDB-lite"/>
    </source>
</evidence>